<dbReference type="Proteomes" id="UP000010797">
    <property type="component" value="Chromosome"/>
</dbReference>
<evidence type="ECO:0000313" key="1">
    <source>
        <dbReference type="EMBL" id="AGA68228.1"/>
    </source>
</evidence>
<evidence type="ECO:0000313" key="2">
    <source>
        <dbReference type="Proteomes" id="UP000010797"/>
    </source>
</evidence>
<dbReference type="EMBL" id="CP003344">
    <property type="protein sequence ID" value="AGA68228.1"/>
    <property type="molecule type" value="Genomic_DNA"/>
</dbReference>
<accession>L0F5K4</accession>
<organism evidence="1 2">
    <name type="scientific">Desulfitobacterium dichloroeliminans (strain LMG P-21439 / DCA1)</name>
    <dbReference type="NCBI Taxonomy" id="871963"/>
    <lineage>
        <taxon>Bacteria</taxon>
        <taxon>Bacillati</taxon>
        <taxon>Bacillota</taxon>
        <taxon>Clostridia</taxon>
        <taxon>Eubacteriales</taxon>
        <taxon>Desulfitobacteriaceae</taxon>
        <taxon>Desulfitobacterium</taxon>
    </lineage>
</organism>
<dbReference type="OrthoDB" id="5638364at2"/>
<dbReference type="KEGG" id="ddl:Desdi_0701"/>
<proteinExistence type="predicted"/>
<dbReference type="HOGENOM" id="CLU_142916_0_0_9"/>
<protein>
    <submittedName>
        <fullName evidence="1">Uncharacterized protein</fullName>
    </submittedName>
</protein>
<dbReference type="AlphaFoldDB" id="L0F5K4"/>
<gene>
    <name evidence="1" type="ordered locus">Desdi_0701</name>
</gene>
<dbReference type="RefSeq" id="WP_015261230.1">
    <property type="nucleotide sequence ID" value="NC_019903.1"/>
</dbReference>
<sequence>MKINITKKEYIKLLDVFYIADWIMHAFYSEDKLETKVYRDLEQKFLSLAKEYGVDDLVEKENDEELYSPTRKFEDESLAMDFIEEFEKESFWDELIDQLSTRDLIEKHGSDAMRLVFEDEKINNEFEDLREKYSSEFEENGVKKLRLI</sequence>
<name>L0F5K4_DESDL</name>
<keyword evidence="2" id="KW-1185">Reference proteome</keyword>
<reference evidence="2" key="1">
    <citation type="submission" date="2012-02" db="EMBL/GenBank/DDBJ databases">
        <title>Complete sequence of Desulfitobacterium dichloroeliminans LMG P-21439.</title>
        <authorList>
            <person name="Lucas S."/>
            <person name="Han J."/>
            <person name="Lapidus A."/>
            <person name="Cheng J.-F."/>
            <person name="Goodwin L."/>
            <person name="Pitluck S."/>
            <person name="Peters L."/>
            <person name="Ovchinnikova G."/>
            <person name="Teshima H."/>
            <person name="Detter J.C."/>
            <person name="Han C."/>
            <person name="Tapia R."/>
            <person name="Land M."/>
            <person name="Hauser L."/>
            <person name="Kyrpides N."/>
            <person name="Ivanova N."/>
            <person name="Pagani I."/>
            <person name="Kruse T."/>
            <person name="de Vos W.M."/>
            <person name="Boon N."/>
            <person name="Smidt H."/>
            <person name="Woyke T."/>
        </authorList>
    </citation>
    <scope>NUCLEOTIDE SEQUENCE [LARGE SCALE GENOMIC DNA]</scope>
    <source>
        <strain evidence="2">LMG P-21439 / DCA1</strain>
    </source>
</reference>
<dbReference type="eggNOG" id="ENOG50335QY">
    <property type="taxonomic scope" value="Bacteria"/>
</dbReference>